<dbReference type="AlphaFoldDB" id="J9EMP9"/>
<evidence type="ECO:0000256" key="3">
    <source>
        <dbReference type="PROSITE-ProRule" id="PRU00176"/>
    </source>
</evidence>
<organism evidence="5 6">
    <name type="scientific">Wuchereria bancrofti</name>
    <dbReference type="NCBI Taxonomy" id="6293"/>
    <lineage>
        <taxon>Eukaryota</taxon>
        <taxon>Metazoa</taxon>
        <taxon>Ecdysozoa</taxon>
        <taxon>Nematoda</taxon>
        <taxon>Chromadorea</taxon>
        <taxon>Rhabditida</taxon>
        <taxon>Spirurina</taxon>
        <taxon>Spiruromorpha</taxon>
        <taxon>Filarioidea</taxon>
        <taxon>Onchocercidae</taxon>
        <taxon>Wuchereria</taxon>
    </lineage>
</organism>
<evidence type="ECO:0000313" key="6">
    <source>
        <dbReference type="Proteomes" id="UP000004810"/>
    </source>
</evidence>
<dbReference type="InterPro" id="IPR000504">
    <property type="entry name" value="RRM_dom"/>
</dbReference>
<evidence type="ECO:0000313" key="5">
    <source>
        <dbReference type="EMBL" id="EJW78312.1"/>
    </source>
</evidence>
<dbReference type="Gene3D" id="3.30.70.330">
    <property type="match status" value="1"/>
</dbReference>
<sequence length="252" mass="28859">MTGRLVRQSGAAVKIFKEARRNSAKLFVKRISWVTGASELKDYFSQFGKVRNIMLPFDLRTGLHKGFAFISFENNDFYENIKKFEGKHVIDDEEVICLLPNGGKSLFLTNTDPTLFVSENSCRMDISKTNFDNEIEAVEFIKTEKSVKEKEIKRGERTKETNLLQKLQKADNPKQSSGKNNLLGRKAVSTKLTDFVRENECDSEMCNKTYRNVRPSNGLYVNGTKNGFTDRISLPSRSFRIPTIEATKRKLF</sequence>
<keyword evidence="2" id="KW-0539">Nucleus</keyword>
<dbReference type="Proteomes" id="UP000004810">
    <property type="component" value="Unassembled WGS sequence"/>
</dbReference>
<reference evidence="7" key="4">
    <citation type="journal article" date="2016" name="Mol. Ecol.">
        <title>Population genomics of the filarial nematode parasite Wuchereria bancrofti from mosquitoes.</title>
        <authorList>
            <person name="Small S.T."/>
            <person name="Reimer L.J."/>
            <person name="Tisch D.J."/>
            <person name="King C.L."/>
            <person name="Christensen B.M."/>
            <person name="Siba P.M."/>
            <person name="Kazura J.W."/>
            <person name="Serre D."/>
            <person name="Zimmerman P.A."/>
        </authorList>
    </citation>
    <scope>NUCLEOTIDE SEQUENCE</scope>
    <source>
        <strain evidence="7">pt0022</strain>
    </source>
</reference>
<reference evidence="7" key="3">
    <citation type="submission" date="2015-03" db="EMBL/GenBank/DDBJ databases">
        <title>Wuchereria bancrofti Genome Sequencing Papua New Guinea Strain.</title>
        <authorList>
            <person name="Small S.T."/>
            <person name="Serre D."/>
            <person name="Zimmerman P.A."/>
        </authorList>
    </citation>
    <scope>NUCLEOTIDE SEQUENCE [LARGE SCALE GENOMIC DNA]</scope>
    <source>
        <strain evidence="7">pt0022</strain>
    </source>
</reference>
<dbReference type="GO" id="GO:0003723">
    <property type="term" value="F:RNA binding"/>
    <property type="evidence" value="ECO:0007669"/>
    <property type="project" value="UniProtKB-UniRule"/>
</dbReference>
<dbReference type="PANTHER" id="PTHR48033:SF9">
    <property type="entry name" value="TAR DNA-BINDING PROTEIN 43"/>
    <property type="match status" value="1"/>
</dbReference>
<dbReference type="InterPro" id="IPR012677">
    <property type="entry name" value="Nucleotide-bd_a/b_plait_sf"/>
</dbReference>
<evidence type="ECO:0000259" key="4">
    <source>
        <dbReference type="PROSITE" id="PS50102"/>
    </source>
</evidence>
<dbReference type="CDD" id="cd12242">
    <property type="entry name" value="RRM_SLIRP"/>
    <property type="match status" value="1"/>
</dbReference>
<dbReference type="WBParaSite" id="mrna-Wban_05523">
    <property type="protein sequence ID" value="mrna-Wban_05523"/>
    <property type="gene ID" value="Wban_05523"/>
</dbReference>
<dbReference type="InterPro" id="IPR035979">
    <property type="entry name" value="RBD_domain_sf"/>
</dbReference>
<dbReference type="GO" id="GO:0005654">
    <property type="term" value="C:nucleoplasm"/>
    <property type="evidence" value="ECO:0007669"/>
    <property type="project" value="TreeGrafter"/>
</dbReference>
<dbReference type="Pfam" id="PF00076">
    <property type="entry name" value="RRM_1"/>
    <property type="match status" value="1"/>
</dbReference>
<dbReference type="PROSITE" id="PS50102">
    <property type="entry name" value="RRM"/>
    <property type="match status" value="1"/>
</dbReference>
<dbReference type="SMART" id="SM00360">
    <property type="entry name" value="RRM"/>
    <property type="match status" value="1"/>
</dbReference>
<proteinExistence type="predicted"/>
<reference evidence="8" key="5">
    <citation type="submission" date="2024-02" db="UniProtKB">
        <authorList>
            <consortium name="WormBaseParasite"/>
        </authorList>
    </citation>
    <scope>IDENTIFICATION</scope>
    <source>
        <strain evidence="8">pt0022</strain>
    </source>
</reference>
<keyword evidence="3" id="KW-0694">RNA-binding</keyword>
<comment type="subcellular location">
    <subcellularLocation>
        <location evidence="1">Nucleus</location>
    </subcellularLocation>
</comment>
<reference evidence="6" key="2">
    <citation type="submission" date="2012-08" db="EMBL/GenBank/DDBJ databases">
        <title>The Genome Sequence of Wuchereria bancrofti.</title>
        <authorList>
            <person name="Nutman T.B."/>
            <person name="Fink D.L."/>
            <person name="Russ C."/>
            <person name="Young S."/>
            <person name="Zeng Q."/>
            <person name="Koehrsen M."/>
            <person name="Alvarado L."/>
            <person name="Berlin A."/>
            <person name="Chapman S.B."/>
            <person name="Chen Z."/>
            <person name="Freedman E."/>
            <person name="Gellesch M."/>
            <person name="Goldberg J."/>
            <person name="Griggs A."/>
            <person name="Gujja S."/>
            <person name="Heilman E.R."/>
            <person name="Heiman D."/>
            <person name="Hepburn T."/>
            <person name="Howarth C."/>
            <person name="Jen D."/>
            <person name="Larson L."/>
            <person name="Lewis B."/>
            <person name="Mehta T."/>
            <person name="Park D."/>
            <person name="Pearson M."/>
            <person name="Roberts A."/>
            <person name="Saif S."/>
            <person name="Shea T."/>
            <person name="Shenoy N."/>
            <person name="Sisk P."/>
            <person name="Stolte C."/>
            <person name="Sykes S."/>
            <person name="Walk T."/>
            <person name="White J."/>
            <person name="Yandava C."/>
            <person name="Haas B."/>
            <person name="Henn M.R."/>
            <person name="Nusbaum C."/>
            <person name="Birren B."/>
        </authorList>
    </citation>
    <scope>NUCLEOTIDE SEQUENCE [LARGE SCALE GENOMIC DNA]</scope>
    <source>
        <strain evidence="6">NA</strain>
    </source>
</reference>
<dbReference type="InterPro" id="IPR034152">
    <property type="entry name" value="SLIRP_RRM"/>
</dbReference>
<dbReference type="SUPFAM" id="SSF54928">
    <property type="entry name" value="RNA-binding domain, RBD"/>
    <property type="match status" value="1"/>
</dbReference>
<dbReference type="GO" id="GO:0010468">
    <property type="term" value="P:regulation of gene expression"/>
    <property type="evidence" value="ECO:0007669"/>
    <property type="project" value="TreeGrafter"/>
</dbReference>
<feature type="domain" description="RRM" evidence="4">
    <location>
        <begin position="24"/>
        <end position="113"/>
    </location>
</feature>
<dbReference type="EMBL" id="ADBV01006722">
    <property type="protein sequence ID" value="EJW78312.1"/>
    <property type="molecule type" value="Genomic_DNA"/>
</dbReference>
<protein>
    <submittedName>
        <fullName evidence="8">RRM domain-containing protein</fullName>
    </submittedName>
</protein>
<evidence type="ECO:0000256" key="1">
    <source>
        <dbReference type="ARBA" id="ARBA00004123"/>
    </source>
</evidence>
<evidence type="ECO:0000313" key="8">
    <source>
        <dbReference type="WBParaSite" id="mrna-Wban_05523"/>
    </source>
</evidence>
<dbReference type="PANTHER" id="PTHR48033">
    <property type="entry name" value="RNA-BINDING (RRM/RBD/RNP MOTIFS) FAMILY PROTEIN"/>
    <property type="match status" value="1"/>
</dbReference>
<reference evidence="5" key="1">
    <citation type="submission" date="2012-08" db="EMBL/GenBank/DDBJ databases">
        <title>The Genome Sequence of Wuchereria bancrofti.</title>
        <authorList>
            <consortium name="The Broad Institute Genome Sequencing Platform"/>
            <consortium name="Broad Institute Genome Sequencing Center for Infectious Disease"/>
            <person name="Nutman T.B."/>
            <person name="Fink D.L."/>
            <person name="Russ C."/>
            <person name="Young S."/>
            <person name="Zeng Q."/>
            <person name="Koehrsen M."/>
            <person name="Alvarado L."/>
            <person name="Berlin A."/>
            <person name="Borenstein D."/>
            <person name="Chapman S.B."/>
            <person name="Chen Z."/>
            <person name="Engels R."/>
            <person name="Freedman E."/>
            <person name="Gellesch M."/>
            <person name="Goldberg J."/>
            <person name="Griggs A."/>
            <person name="Gujja S."/>
            <person name="Heilman E.R."/>
            <person name="Heiman D."/>
            <person name="Hepburn T."/>
            <person name="Howarth C."/>
            <person name="Jen D."/>
            <person name="Larson L."/>
            <person name="Lewis B."/>
            <person name="Mehta T."/>
            <person name="Park D."/>
            <person name="Pearson M."/>
            <person name="Richards J."/>
            <person name="Roberts A."/>
            <person name="Saif S."/>
            <person name="Shea T."/>
            <person name="Shenoy N."/>
            <person name="Sisk P."/>
            <person name="Stolte C."/>
            <person name="Sykes S."/>
            <person name="Walk T."/>
            <person name="White J."/>
            <person name="Yandava C."/>
            <person name="Haas B."/>
            <person name="Henn M.R."/>
            <person name="Nusbaum C."/>
            <person name="Birren B."/>
        </authorList>
    </citation>
    <scope>NUCLEOTIDE SEQUENCE</scope>
</reference>
<accession>J9EMP9</accession>
<evidence type="ECO:0000256" key="2">
    <source>
        <dbReference type="ARBA" id="ARBA00023242"/>
    </source>
</evidence>
<dbReference type="Proteomes" id="UP000093561">
    <property type="component" value="Unassembled WGS sequence"/>
</dbReference>
<evidence type="ECO:0000313" key="7">
    <source>
        <dbReference type="Proteomes" id="UP000093561"/>
    </source>
</evidence>
<gene>
    <name evidence="5" type="ORF">WUBG_10779</name>
</gene>
<dbReference type="GO" id="GO:0000785">
    <property type="term" value="C:chromatin"/>
    <property type="evidence" value="ECO:0007669"/>
    <property type="project" value="TreeGrafter"/>
</dbReference>
<name>J9EMP9_WUCBA</name>